<feature type="domain" description="Major facilitator superfamily (MFS) profile" evidence="6">
    <location>
        <begin position="82"/>
        <end position="568"/>
    </location>
</feature>
<evidence type="ECO:0000259" key="6">
    <source>
        <dbReference type="PROSITE" id="PS50850"/>
    </source>
</evidence>
<dbReference type="PANTHER" id="PTHR23501">
    <property type="entry name" value="MAJOR FACILITATOR SUPERFAMILY"/>
    <property type="match status" value="1"/>
</dbReference>
<dbReference type="FunFam" id="1.20.1720.10:FF:000012">
    <property type="entry name" value="MFS toxin efflux pump (AflT)"/>
    <property type="match status" value="1"/>
</dbReference>
<dbReference type="OrthoDB" id="10021397at2759"/>
<evidence type="ECO:0000313" key="8">
    <source>
        <dbReference type="Proteomes" id="UP000799302"/>
    </source>
</evidence>
<dbReference type="InterPro" id="IPR036259">
    <property type="entry name" value="MFS_trans_sf"/>
</dbReference>
<dbReference type="GO" id="GO:0022857">
    <property type="term" value="F:transmembrane transporter activity"/>
    <property type="evidence" value="ECO:0007669"/>
    <property type="project" value="InterPro"/>
</dbReference>
<feature type="transmembrane region" description="Helical" evidence="5">
    <location>
        <begin position="79"/>
        <end position="105"/>
    </location>
</feature>
<evidence type="ECO:0000256" key="1">
    <source>
        <dbReference type="ARBA" id="ARBA00004141"/>
    </source>
</evidence>
<dbReference type="EMBL" id="MU004243">
    <property type="protein sequence ID" value="KAF2664245.1"/>
    <property type="molecule type" value="Genomic_DNA"/>
</dbReference>
<accession>A0A6A6TVX0</accession>
<dbReference type="Pfam" id="PF07690">
    <property type="entry name" value="MFS_1"/>
    <property type="match status" value="1"/>
</dbReference>
<gene>
    <name evidence="7" type="ORF">BT63DRAFT_104795</name>
</gene>
<feature type="transmembrane region" description="Helical" evidence="5">
    <location>
        <begin position="204"/>
        <end position="225"/>
    </location>
</feature>
<dbReference type="Gene3D" id="1.20.1250.20">
    <property type="entry name" value="MFS general substrate transporter like domains"/>
    <property type="match status" value="2"/>
</dbReference>
<feature type="transmembrane region" description="Helical" evidence="5">
    <location>
        <begin position="171"/>
        <end position="197"/>
    </location>
</feature>
<evidence type="ECO:0000256" key="3">
    <source>
        <dbReference type="ARBA" id="ARBA00022989"/>
    </source>
</evidence>
<proteinExistence type="predicted"/>
<sequence>MHAALPLYEVRGYTIHPDRLLALCLLHYTYLTMSSKASLHSANNDEKPHSPIDGSGAPAVPYNEYEDAELNYQPKTPKFWLIIIGMYLSIFLVALDRTIIATAIPAITNDFNTISDISWYGSAYMLTCACFNPISGRVYQLYSTKWTFILSVVVFEAGSALSGAAPSSTAFIIGRAIAGIGGAGIFSGGNMIILPLVPLRKRPIFTSIFGLAFGISSVLGPILGGTFTDQITWRWCFYINLPIGGFTVLVIFLFLNVEEPKREKVSILAQIKRLDPLGMFFFVPSMISLILALQWGGTIHPWSAPTIIGLLVSFAVLFIAFIAVEILIPETAMAPPRVVVNRSIAGSMLFMFLLSGAMMSVIYYLAIWFQAAKGDTAMKAGVSTIPVVLSLVVMGIISAAVTQKVGYYVPAMLLCPVVTSIGAGLLSTLKATSNHSHWIGYQTLFGLGIGFGFQNSNLAAQNVLPRKDVPLGMALMFFMQQIGGSIFLSVAQNIFSTKLVNKLSGVAGLDLQVIVNTGATDLRKVVPPNDLGAVVDAYSYALTRVFVLAAALSAAMILGSAIVEWKSLKNGSETAQPKVEEAQKQVTAKSLSSIKEKDSNIS</sequence>
<evidence type="ECO:0000256" key="2">
    <source>
        <dbReference type="ARBA" id="ARBA00022692"/>
    </source>
</evidence>
<protein>
    <submittedName>
        <fullName evidence="7">Putative aflatoxin efflux pump</fullName>
    </submittedName>
</protein>
<feature type="transmembrane region" description="Helical" evidence="5">
    <location>
        <begin position="307"/>
        <end position="328"/>
    </location>
</feature>
<organism evidence="7 8">
    <name type="scientific">Microthyrium microscopicum</name>
    <dbReference type="NCBI Taxonomy" id="703497"/>
    <lineage>
        <taxon>Eukaryota</taxon>
        <taxon>Fungi</taxon>
        <taxon>Dikarya</taxon>
        <taxon>Ascomycota</taxon>
        <taxon>Pezizomycotina</taxon>
        <taxon>Dothideomycetes</taxon>
        <taxon>Dothideomycetes incertae sedis</taxon>
        <taxon>Microthyriales</taxon>
        <taxon>Microthyriaceae</taxon>
        <taxon>Microthyrium</taxon>
    </lineage>
</organism>
<reference evidence="7" key="1">
    <citation type="journal article" date="2020" name="Stud. Mycol.">
        <title>101 Dothideomycetes genomes: a test case for predicting lifestyles and emergence of pathogens.</title>
        <authorList>
            <person name="Haridas S."/>
            <person name="Albert R."/>
            <person name="Binder M."/>
            <person name="Bloem J."/>
            <person name="Labutti K."/>
            <person name="Salamov A."/>
            <person name="Andreopoulos B."/>
            <person name="Baker S."/>
            <person name="Barry K."/>
            <person name="Bills G."/>
            <person name="Bluhm B."/>
            <person name="Cannon C."/>
            <person name="Castanera R."/>
            <person name="Culley D."/>
            <person name="Daum C."/>
            <person name="Ezra D."/>
            <person name="Gonzalez J."/>
            <person name="Henrissat B."/>
            <person name="Kuo A."/>
            <person name="Liang C."/>
            <person name="Lipzen A."/>
            <person name="Lutzoni F."/>
            <person name="Magnuson J."/>
            <person name="Mondo S."/>
            <person name="Nolan M."/>
            <person name="Ohm R."/>
            <person name="Pangilinan J."/>
            <person name="Park H.-J."/>
            <person name="Ramirez L."/>
            <person name="Alfaro M."/>
            <person name="Sun H."/>
            <person name="Tritt A."/>
            <person name="Yoshinaga Y."/>
            <person name="Zwiers L.-H."/>
            <person name="Turgeon B."/>
            <person name="Goodwin S."/>
            <person name="Spatafora J."/>
            <person name="Crous P."/>
            <person name="Grigoriev I."/>
        </authorList>
    </citation>
    <scope>NUCLEOTIDE SEQUENCE</scope>
    <source>
        <strain evidence="7">CBS 115976</strain>
    </source>
</reference>
<dbReference type="AlphaFoldDB" id="A0A6A6TVX0"/>
<name>A0A6A6TVX0_9PEZI</name>
<dbReference type="FunFam" id="1.20.1250.20:FF:000196">
    <property type="entry name" value="MFS toxin efflux pump (AflT)"/>
    <property type="match status" value="1"/>
</dbReference>
<feature type="transmembrane region" description="Helical" evidence="5">
    <location>
        <begin position="349"/>
        <end position="369"/>
    </location>
</feature>
<dbReference type="CDD" id="cd17502">
    <property type="entry name" value="MFS_Azr1_MDR_like"/>
    <property type="match status" value="1"/>
</dbReference>
<keyword evidence="2 5" id="KW-0812">Transmembrane</keyword>
<feature type="transmembrane region" description="Helical" evidence="5">
    <location>
        <begin position="471"/>
        <end position="495"/>
    </location>
</feature>
<feature type="transmembrane region" description="Helical" evidence="5">
    <location>
        <begin position="407"/>
        <end position="426"/>
    </location>
</feature>
<dbReference type="PROSITE" id="PS50850">
    <property type="entry name" value="MFS"/>
    <property type="match status" value="1"/>
</dbReference>
<keyword evidence="4 5" id="KW-0472">Membrane</keyword>
<dbReference type="InterPro" id="IPR020846">
    <property type="entry name" value="MFS_dom"/>
</dbReference>
<dbReference type="SUPFAM" id="SSF103473">
    <property type="entry name" value="MFS general substrate transporter"/>
    <property type="match status" value="1"/>
</dbReference>
<evidence type="ECO:0000256" key="5">
    <source>
        <dbReference type="SAM" id="Phobius"/>
    </source>
</evidence>
<feature type="transmembrane region" description="Helical" evidence="5">
    <location>
        <begin position="537"/>
        <end position="563"/>
    </location>
</feature>
<evidence type="ECO:0000313" key="7">
    <source>
        <dbReference type="EMBL" id="KAF2664245.1"/>
    </source>
</evidence>
<feature type="transmembrane region" description="Helical" evidence="5">
    <location>
        <begin position="277"/>
        <end position="295"/>
    </location>
</feature>
<feature type="transmembrane region" description="Helical" evidence="5">
    <location>
        <begin position="146"/>
        <end position="165"/>
    </location>
</feature>
<dbReference type="InterPro" id="IPR011701">
    <property type="entry name" value="MFS"/>
</dbReference>
<feature type="transmembrane region" description="Helical" evidence="5">
    <location>
        <begin position="438"/>
        <end position="459"/>
    </location>
</feature>
<keyword evidence="8" id="KW-1185">Reference proteome</keyword>
<dbReference type="Proteomes" id="UP000799302">
    <property type="component" value="Unassembled WGS sequence"/>
</dbReference>
<evidence type="ECO:0000256" key="4">
    <source>
        <dbReference type="ARBA" id="ARBA00023136"/>
    </source>
</evidence>
<comment type="subcellular location">
    <subcellularLocation>
        <location evidence="1">Membrane</location>
        <topology evidence="1">Multi-pass membrane protein</topology>
    </subcellularLocation>
</comment>
<feature type="transmembrane region" description="Helical" evidence="5">
    <location>
        <begin position="381"/>
        <end position="400"/>
    </location>
</feature>
<feature type="transmembrane region" description="Helical" evidence="5">
    <location>
        <begin position="237"/>
        <end position="257"/>
    </location>
</feature>
<dbReference type="PANTHER" id="PTHR23501:SF201">
    <property type="entry name" value="MFS AFLATOXIN EFFLUX PUMP"/>
    <property type="match status" value="1"/>
</dbReference>
<dbReference type="GO" id="GO:0005886">
    <property type="term" value="C:plasma membrane"/>
    <property type="evidence" value="ECO:0007669"/>
    <property type="project" value="TreeGrafter"/>
</dbReference>
<feature type="transmembrane region" description="Helical" evidence="5">
    <location>
        <begin position="117"/>
        <end position="134"/>
    </location>
</feature>
<keyword evidence="3 5" id="KW-1133">Transmembrane helix</keyword>